<keyword evidence="2" id="KW-1185">Reference proteome</keyword>
<name>A0A1M4V8F3_9BACT</name>
<sequence>MTELIKIIERRRYLICDSESFFEMEAINVINRVL</sequence>
<organism evidence="1 2">
    <name type="scientific">Mariniphaga anaerophila</name>
    <dbReference type="NCBI Taxonomy" id="1484053"/>
    <lineage>
        <taxon>Bacteria</taxon>
        <taxon>Pseudomonadati</taxon>
        <taxon>Bacteroidota</taxon>
        <taxon>Bacteroidia</taxon>
        <taxon>Marinilabiliales</taxon>
        <taxon>Prolixibacteraceae</taxon>
        <taxon>Mariniphaga</taxon>
    </lineage>
</organism>
<reference evidence="1 2" key="1">
    <citation type="submission" date="2016-11" db="EMBL/GenBank/DDBJ databases">
        <authorList>
            <person name="Jaros S."/>
            <person name="Januszkiewicz K."/>
            <person name="Wedrychowicz H."/>
        </authorList>
    </citation>
    <scope>NUCLEOTIDE SEQUENCE [LARGE SCALE GENOMIC DNA]</scope>
    <source>
        <strain evidence="1 2">DSM 26910</strain>
    </source>
</reference>
<dbReference type="EMBL" id="FQUM01000002">
    <property type="protein sequence ID" value="SHE65245.1"/>
    <property type="molecule type" value="Genomic_DNA"/>
</dbReference>
<accession>A0A1M4V8F3</accession>
<evidence type="ECO:0000313" key="1">
    <source>
        <dbReference type="EMBL" id="SHE65245.1"/>
    </source>
</evidence>
<dbReference type="Proteomes" id="UP000184164">
    <property type="component" value="Unassembled WGS sequence"/>
</dbReference>
<protein>
    <submittedName>
        <fullName evidence="1">Uncharacterized protein</fullName>
    </submittedName>
</protein>
<evidence type="ECO:0000313" key="2">
    <source>
        <dbReference type="Proteomes" id="UP000184164"/>
    </source>
</evidence>
<proteinExistence type="predicted"/>
<dbReference type="AlphaFoldDB" id="A0A1M4V8F3"/>
<gene>
    <name evidence="1" type="ORF">SAMN05444274_10221</name>
</gene>